<dbReference type="GeneID" id="113213136"/>
<evidence type="ECO:0000313" key="2">
    <source>
        <dbReference type="Proteomes" id="UP000504606"/>
    </source>
</evidence>
<keyword evidence="2" id="KW-1185">Reference proteome</keyword>
<proteinExistence type="predicted"/>
<dbReference type="InterPro" id="IPR005302">
    <property type="entry name" value="MoCF_Sase_C"/>
</dbReference>
<feature type="domain" description="MOSC" evidence="1">
    <location>
        <begin position="192"/>
        <end position="349"/>
    </location>
</feature>
<dbReference type="GO" id="GO:0003824">
    <property type="term" value="F:catalytic activity"/>
    <property type="evidence" value="ECO:0007669"/>
    <property type="project" value="InterPro"/>
</dbReference>
<evidence type="ECO:0000313" key="3">
    <source>
        <dbReference type="RefSeq" id="XP_052124122.1"/>
    </source>
</evidence>
<dbReference type="Proteomes" id="UP000504606">
    <property type="component" value="Unplaced"/>
</dbReference>
<dbReference type="OrthoDB" id="17255at2759"/>
<dbReference type="InterPro" id="IPR011037">
    <property type="entry name" value="Pyrv_Knase-like_insert_dom_sf"/>
</dbReference>
<protein>
    <submittedName>
        <fullName evidence="3">Mitochondrial amidoxime-reducing component 1</fullName>
    </submittedName>
</protein>
<dbReference type="PROSITE" id="PS51340">
    <property type="entry name" value="MOSC"/>
    <property type="match status" value="1"/>
</dbReference>
<dbReference type="Pfam" id="PF03473">
    <property type="entry name" value="MOSC"/>
    <property type="match status" value="1"/>
</dbReference>
<dbReference type="PANTHER" id="PTHR14237:SF19">
    <property type="entry name" value="MITOCHONDRIAL AMIDOXIME REDUCING COMPONENT 1"/>
    <property type="match status" value="1"/>
</dbReference>
<sequence>MTLLPETVSAAPGRALAVAAGAAVAVGLGVAAARSLAGPRPPPESQWRRVGTLSELALFPLKSGRPLYTDSLLATREGVCQGALRDRVFVAVNRNGCFVSGRTHPGLMKIDVKAVPKDGKSLDDVVFEFHSSRVPTPLKVDPADLAGFAKKKISVQGTSVSAVDCGDEAAAWIRRATVDAEVHGEATAIADLRLAFFPSQRTDRAPYKVASPEVMGIYSDMTAYHLTTSSSLAALNAKLDSPVTTLNFRPNFLVDGTNAFEEDGWSWVRIGDKAVFRVVMPCGRCLLTTVDPETGVKAENVEPLRTLNAIRKPNAEQTKKMGGNSGMFGIRLGIHSMGQVSVGDAVYVAS</sequence>
<dbReference type="PANTHER" id="PTHR14237">
    <property type="entry name" value="MOLYBDOPTERIN COFACTOR SULFURASE MOSC"/>
    <property type="match status" value="1"/>
</dbReference>
<gene>
    <name evidence="3" type="primary">LOC113213136</name>
</gene>
<evidence type="ECO:0000259" key="1">
    <source>
        <dbReference type="PROSITE" id="PS51340"/>
    </source>
</evidence>
<dbReference type="SUPFAM" id="SSF141673">
    <property type="entry name" value="MOSC N-terminal domain-like"/>
    <property type="match status" value="1"/>
</dbReference>
<dbReference type="GO" id="GO:0030151">
    <property type="term" value="F:molybdenum ion binding"/>
    <property type="evidence" value="ECO:0007669"/>
    <property type="project" value="InterPro"/>
</dbReference>
<dbReference type="Pfam" id="PF03476">
    <property type="entry name" value="MOSC_N"/>
    <property type="match status" value="1"/>
</dbReference>
<dbReference type="InterPro" id="IPR005303">
    <property type="entry name" value="MOCOS_middle"/>
</dbReference>
<name>A0A9C6U6M9_FRAOC</name>
<dbReference type="GO" id="GO:0030170">
    <property type="term" value="F:pyridoxal phosphate binding"/>
    <property type="evidence" value="ECO:0007669"/>
    <property type="project" value="InterPro"/>
</dbReference>
<organism evidence="2 3">
    <name type="scientific">Frankliniella occidentalis</name>
    <name type="common">Western flower thrips</name>
    <name type="synonym">Euthrips occidentalis</name>
    <dbReference type="NCBI Taxonomy" id="133901"/>
    <lineage>
        <taxon>Eukaryota</taxon>
        <taxon>Metazoa</taxon>
        <taxon>Ecdysozoa</taxon>
        <taxon>Arthropoda</taxon>
        <taxon>Hexapoda</taxon>
        <taxon>Insecta</taxon>
        <taxon>Pterygota</taxon>
        <taxon>Neoptera</taxon>
        <taxon>Paraneoptera</taxon>
        <taxon>Thysanoptera</taxon>
        <taxon>Terebrantia</taxon>
        <taxon>Thripoidea</taxon>
        <taxon>Thripidae</taxon>
        <taxon>Frankliniella</taxon>
    </lineage>
</organism>
<dbReference type="AlphaFoldDB" id="A0A9C6U6M9"/>
<dbReference type="RefSeq" id="XP_052124122.1">
    <property type="nucleotide sequence ID" value="XM_052268162.1"/>
</dbReference>
<dbReference type="KEGG" id="foc:113213136"/>
<dbReference type="SUPFAM" id="SSF50800">
    <property type="entry name" value="PK beta-barrel domain-like"/>
    <property type="match status" value="1"/>
</dbReference>
<accession>A0A9C6U6M9</accession>
<reference evidence="3" key="1">
    <citation type="submission" date="2025-08" db="UniProtKB">
        <authorList>
            <consortium name="RefSeq"/>
        </authorList>
    </citation>
    <scope>IDENTIFICATION</scope>
    <source>
        <tissue evidence="3">Whole organism</tissue>
    </source>
</reference>